<evidence type="ECO:0000256" key="1">
    <source>
        <dbReference type="ARBA" id="ARBA00004651"/>
    </source>
</evidence>
<feature type="transmembrane region" description="Helical" evidence="10">
    <location>
        <begin position="285"/>
        <end position="306"/>
    </location>
</feature>
<dbReference type="PANTHER" id="PTHR43823">
    <property type="entry name" value="SPORULATION PROTEIN YKVU"/>
    <property type="match status" value="1"/>
</dbReference>
<evidence type="ECO:0000256" key="5">
    <source>
        <dbReference type="ARBA" id="ARBA00022475"/>
    </source>
</evidence>
<keyword evidence="12" id="KW-1185">Reference proteome</keyword>
<evidence type="ECO:0000256" key="3">
    <source>
        <dbReference type="ARBA" id="ARBA00022106"/>
    </source>
</evidence>
<reference evidence="11 12" key="1">
    <citation type="submission" date="2019-09" db="EMBL/GenBank/DDBJ databases">
        <authorList>
            <person name="Mazhar S."/>
            <person name="Altermann E."/>
            <person name="Hill C."/>
            <person name="Mcauliffe O."/>
        </authorList>
    </citation>
    <scope>NUCLEOTIDE SEQUENCE [LARGE SCALE GENOMIC DNA]</scope>
    <source>
        <strain evidence="11 12">ATCC 51831</strain>
    </source>
</reference>
<keyword evidence="8 10" id="KW-0472">Membrane</keyword>
<dbReference type="CDD" id="cd13143">
    <property type="entry name" value="MATE_MepA_like"/>
    <property type="match status" value="1"/>
</dbReference>
<dbReference type="InterPro" id="IPR002528">
    <property type="entry name" value="MATE_fam"/>
</dbReference>
<feature type="transmembrane region" description="Helical" evidence="10">
    <location>
        <begin position="416"/>
        <end position="437"/>
    </location>
</feature>
<feature type="transmembrane region" description="Helical" evidence="10">
    <location>
        <begin position="52"/>
        <end position="77"/>
    </location>
</feature>
<evidence type="ECO:0000256" key="6">
    <source>
        <dbReference type="ARBA" id="ARBA00022692"/>
    </source>
</evidence>
<feature type="transmembrane region" description="Helical" evidence="10">
    <location>
        <begin position="239"/>
        <end position="265"/>
    </location>
</feature>
<organism evidence="11 12">
    <name type="scientific">Macrococcus equipercicus</name>
    <dbReference type="NCBI Taxonomy" id="69967"/>
    <lineage>
        <taxon>Bacteria</taxon>
        <taxon>Bacillati</taxon>
        <taxon>Bacillota</taxon>
        <taxon>Bacilli</taxon>
        <taxon>Bacillales</taxon>
        <taxon>Staphylococcaceae</taxon>
        <taxon>Macrococcus</taxon>
    </lineage>
</organism>
<feature type="transmembrane region" description="Helical" evidence="10">
    <location>
        <begin position="357"/>
        <end position="377"/>
    </location>
</feature>
<comment type="similarity">
    <text evidence="2">Belongs to the multi antimicrobial extrusion (MATE) (TC 2.A.66.1) family. MepA subfamily.</text>
</comment>
<dbReference type="RefSeq" id="WP_149458945.1">
    <property type="nucleotide sequence ID" value="NZ_SCWC02000003.1"/>
</dbReference>
<keyword evidence="6 10" id="KW-0812">Transmembrane</keyword>
<feature type="transmembrane region" description="Helical" evidence="10">
    <location>
        <begin position="98"/>
        <end position="118"/>
    </location>
</feature>
<evidence type="ECO:0000313" key="12">
    <source>
        <dbReference type="Proteomes" id="UP000295735"/>
    </source>
</evidence>
<keyword evidence="4" id="KW-0813">Transport</keyword>
<comment type="subcellular location">
    <subcellularLocation>
        <location evidence="1">Cell membrane</location>
        <topology evidence="1">Multi-pass membrane protein</topology>
    </subcellularLocation>
</comment>
<dbReference type="Proteomes" id="UP000295735">
    <property type="component" value="Unassembled WGS sequence"/>
</dbReference>
<dbReference type="InterPro" id="IPR051327">
    <property type="entry name" value="MATE_MepA_subfamily"/>
</dbReference>
<dbReference type="PIRSF" id="PIRSF006603">
    <property type="entry name" value="DinF"/>
    <property type="match status" value="1"/>
</dbReference>
<sequence length="451" mass="49440">MEDKSLYYFEEAPITKSIMHFSLPMIIGTLLSVIYSILNIYFIGFLNDSHMISALTLTTPIFALFMGLGNLFGVGGGTYISRLMGEKNYTKSQQVSSIAFYGALLLGIVIIIASLPFVNQISTYLGATGMTLTYTNEYMNIMLISAPFVLLFFALEQLVRAVGSPIISMIGMIASVILNIILDPLLIFQFDMGVTGAALGTLLANLIGSAYYIGYIMTKSTTLSVKWKDLKVSKEVLTEIFKIGIPAFVMSVLMGFVGLVFNLFLVNYGNEAVASYGIQFRLVQFPELIVMGLCEGVVPLIAYNFMSNKKRMNQTVKTIIVMILALVVVSIAVVFIFGHSLVGLFTTDSAIINLTVYMLRVTVTSLFLNGVGFMLIGMLQATGQGKASMVMAIAQGVIIIPTLYVLNHFFNLHGVIWSLLVAETLIALLAIVIVYSLRKELTVDTKELMEI</sequence>
<proteinExistence type="inferred from homology"/>
<dbReference type="EMBL" id="SCWC02000003">
    <property type="protein sequence ID" value="KAA1039550.1"/>
    <property type="molecule type" value="Genomic_DNA"/>
</dbReference>
<evidence type="ECO:0000256" key="9">
    <source>
        <dbReference type="ARBA" id="ARBA00023251"/>
    </source>
</evidence>
<protein>
    <recommendedName>
        <fullName evidence="3">Multidrug export protein MepA</fullName>
    </recommendedName>
</protein>
<comment type="caution">
    <text evidence="11">The sequence shown here is derived from an EMBL/GenBank/DDBJ whole genome shotgun (WGS) entry which is preliminary data.</text>
</comment>
<feature type="transmembrane region" description="Helical" evidence="10">
    <location>
        <begin position="318"/>
        <end position="337"/>
    </location>
</feature>
<evidence type="ECO:0000256" key="2">
    <source>
        <dbReference type="ARBA" id="ARBA00008417"/>
    </source>
</evidence>
<keyword evidence="9" id="KW-0046">Antibiotic resistance</keyword>
<feature type="transmembrane region" description="Helical" evidence="10">
    <location>
        <begin position="21"/>
        <end position="46"/>
    </location>
</feature>
<feature type="transmembrane region" description="Helical" evidence="10">
    <location>
        <begin position="138"/>
        <end position="155"/>
    </location>
</feature>
<dbReference type="InterPro" id="IPR048279">
    <property type="entry name" value="MdtK-like"/>
</dbReference>
<feature type="transmembrane region" description="Helical" evidence="10">
    <location>
        <begin position="162"/>
        <end position="182"/>
    </location>
</feature>
<evidence type="ECO:0000256" key="8">
    <source>
        <dbReference type="ARBA" id="ARBA00023136"/>
    </source>
</evidence>
<keyword evidence="5" id="KW-1003">Cell membrane</keyword>
<dbReference type="PANTHER" id="PTHR43823:SF3">
    <property type="entry name" value="MULTIDRUG EXPORT PROTEIN MEPA"/>
    <property type="match status" value="1"/>
</dbReference>
<dbReference type="NCBIfam" id="TIGR00797">
    <property type="entry name" value="matE"/>
    <property type="match status" value="1"/>
</dbReference>
<dbReference type="Pfam" id="PF01554">
    <property type="entry name" value="MatE"/>
    <property type="match status" value="2"/>
</dbReference>
<evidence type="ECO:0000256" key="7">
    <source>
        <dbReference type="ARBA" id="ARBA00022989"/>
    </source>
</evidence>
<evidence type="ECO:0000256" key="10">
    <source>
        <dbReference type="SAM" id="Phobius"/>
    </source>
</evidence>
<evidence type="ECO:0000256" key="4">
    <source>
        <dbReference type="ARBA" id="ARBA00022448"/>
    </source>
</evidence>
<dbReference type="InterPro" id="IPR045070">
    <property type="entry name" value="MATE_MepA-like"/>
</dbReference>
<evidence type="ECO:0000313" key="11">
    <source>
        <dbReference type="EMBL" id="KAA1039550.1"/>
    </source>
</evidence>
<gene>
    <name evidence="11" type="ORF">ERX35_005595</name>
</gene>
<feature type="transmembrane region" description="Helical" evidence="10">
    <location>
        <begin position="194"/>
        <end position="218"/>
    </location>
</feature>
<accession>A0ABQ6R8U2</accession>
<keyword evidence="7 10" id="KW-1133">Transmembrane helix</keyword>
<name>A0ABQ6R8U2_9STAP</name>
<feature type="transmembrane region" description="Helical" evidence="10">
    <location>
        <begin position="389"/>
        <end position="410"/>
    </location>
</feature>